<sequence length="176" mass="21045">MPKIIENAREKLIQEGRKILINSSYKDLNIRELVKNCGIGIGTFYNYFGNKDELVMDIFKEDWKKILKFIDEMKESDIEFKFKLEKIYTYINEFLKNYMPIFYEIAIAKRDSKGKNKYVGYIYTSMEELIEIEKRKGNITSKLSSYKLAYLIITNLISLSRENYMSFDELYYSLKI</sequence>
<dbReference type="Pfam" id="PF00440">
    <property type="entry name" value="TetR_N"/>
    <property type="match status" value="1"/>
</dbReference>
<comment type="caution">
    <text evidence="4">The sequence shown here is derived from an EMBL/GenBank/DDBJ whole genome shotgun (WGS) entry which is preliminary data.</text>
</comment>
<reference evidence="4" key="1">
    <citation type="submission" date="2022-12" db="EMBL/GenBank/DDBJ databases">
        <title>Clostridium sp. nov., isolated from industrial wastewater.</title>
        <authorList>
            <person name="Jiayan W."/>
        </authorList>
    </citation>
    <scope>NUCLEOTIDE SEQUENCE</scope>
    <source>
        <strain evidence="4">ZC22-4</strain>
    </source>
</reference>
<gene>
    <name evidence="4" type="ORF">OW729_00895</name>
</gene>
<dbReference type="PANTHER" id="PTHR43479">
    <property type="entry name" value="ACREF/ENVCD OPERON REPRESSOR-RELATED"/>
    <property type="match status" value="1"/>
</dbReference>
<evidence type="ECO:0000256" key="1">
    <source>
        <dbReference type="ARBA" id="ARBA00023125"/>
    </source>
</evidence>
<dbReference type="Gene3D" id="1.10.357.10">
    <property type="entry name" value="Tetracycline Repressor, domain 2"/>
    <property type="match status" value="1"/>
</dbReference>
<dbReference type="InterPro" id="IPR001647">
    <property type="entry name" value="HTH_TetR"/>
</dbReference>
<dbReference type="RefSeq" id="WP_268059511.1">
    <property type="nucleotide sequence ID" value="NZ_JAPQFJ010000001.1"/>
</dbReference>
<evidence type="ECO:0000313" key="4">
    <source>
        <dbReference type="EMBL" id="MCY6957154.1"/>
    </source>
</evidence>
<dbReference type="PANTHER" id="PTHR43479:SF11">
    <property type="entry name" value="ACREF_ENVCD OPERON REPRESSOR-RELATED"/>
    <property type="match status" value="1"/>
</dbReference>
<keyword evidence="5" id="KW-1185">Reference proteome</keyword>
<keyword evidence="1 2" id="KW-0238">DNA-binding</keyword>
<evidence type="ECO:0000256" key="2">
    <source>
        <dbReference type="PROSITE-ProRule" id="PRU00335"/>
    </source>
</evidence>
<dbReference type="InterPro" id="IPR009057">
    <property type="entry name" value="Homeodomain-like_sf"/>
</dbReference>
<evidence type="ECO:0000313" key="5">
    <source>
        <dbReference type="Proteomes" id="UP001144612"/>
    </source>
</evidence>
<dbReference type="Proteomes" id="UP001144612">
    <property type="component" value="Unassembled WGS sequence"/>
</dbReference>
<evidence type="ECO:0000259" key="3">
    <source>
        <dbReference type="PROSITE" id="PS50977"/>
    </source>
</evidence>
<dbReference type="InterPro" id="IPR050624">
    <property type="entry name" value="HTH-type_Tx_Regulator"/>
</dbReference>
<proteinExistence type="predicted"/>
<dbReference type="SUPFAM" id="SSF46689">
    <property type="entry name" value="Homeodomain-like"/>
    <property type="match status" value="1"/>
</dbReference>
<feature type="DNA-binding region" description="H-T-H motif" evidence="2">
    <location>
        <begin position="29"/>
        <end position="48"/>
    </location>
</feature>
<accession>A0ABT4D7Y6</accession>
<name>A0ABT4D7Y6_9CLOT</name>
<dbReference type="EMBL" id="JAPQFJ010000001">
    <property type="protein sequence ID" value="MCY6957154.1"/>
    <property type="molecule type" value="Genomic_DNA"/>
</dbReference>
<dbReference type="PROSITE" id="PS50977">
    <property type="entry name" value="HTH_TETR_2"/>
    <property type="match status" value="1"/>
</dbReference>
<organism evidence="4 5">
    <name type="scientific">Clostridium brassicae</name>
    <dbReference type="NCBI Taxonomy" id="2999072"/>
    <lineage>
        <taxon>Bacteria</taxon>
        <taxon>Bacillati</taxon>
        <taxon>Bacillota</taxon>
        <taxon>Clostridia</taxon>
        <taxon>Eubacteriales</taxon>
        <taxon>Clostridiaceae</taxon>
        <taxon>Clostridium</taxon>
    </lineage>
</organism>
<protein>
    <submittedName>
        <fullName evidence="4">TetR/AcrR family transcriptional regulator</fullName>
    </submittedName>
</protein>
<feature type="domain" description="HTH tetR-type" evidence="3">
    <location>
        <begin position="6"/>
        <end position="66"/>
    </location>
</feature>